<keyword evidence="2" id="KW-1185">Reference proteome</keyword>
<dbReference type="Proteomes" id="UP001151760">
    <property type="component" value="Unassembled WGS sequence"/>
</dbReference>
<sequence>MMMMMMKMVYDDGGGSGWRWWRVRESDGGDRIDREMGRIFGVGRKSSPENFSGGCGGGRRLPELAGEDEWEREMLTFKDLTPTRMTLFVKVRKKFDFIYVKEFDKKVEGQYVGVVESKECRRSGVELRSDETKSMTCGSSTGYAQDDIDIIDVDDYWINRKGSV</sequence>
<accession>A0ABQ5F6Y8</accession>
<organism evidence="1 2">
    <name type="scientific">Tanacetum coccineum</name>
    <dbReference type="NCBI Taxonomy" id="301880"/>
    <lineage>
        <taxon>Eukaryota</taxon>
        <taxon>Viridiplantae</taxon>
        <taxon>Streptophyta</taxon>
        <taxon>Embryophyta</taxon>
        <taxon>Tracheophyta</taxon>
        <taxon>Spermatophyta</taxon>
        <taxon>Magnoliopsida</taxon>
        <taxon>eudicotyledons</taxon>
        <taxon>Gunneridae</taxon>
        <taxon>Pentapetalae</taxon>
        <taxon>asterids</taxon>
        <taxon>campanulids</taxon>
        <taxon>Asterales</taxon>
        <taxon>Asteraceae</taxon>
        <taxon>Asteroideae</taxon>
        <taxon>Anthemideae</taxon>
        <taxon>Anthemidinae</taxon>
        <taxon>Tanacetum</taxon>
    </lineage>
</organism>
<reference evidence="1" key="1">
    <citation type="journal article" date="2022" name="Int. J. Mol. Sci.">
        <title>Draft Genome of Tanacetum Coccineum: Genomic Comparison of Closely Related Tanacetum-Family Plants.</title>
        <authorList>
            <person name="Yamashiro T."/>
            <person name="Shiraishi A."/>
            <person name="Nakayama K."/>
            <person name="Satake H."/>
        </authorList>
    </citation>
    <scope>NUCLEOTIDE SEQUENCE</scope>
</reference>
<comment type="caution">
    <text evidence="1">The sequence shown here is derived from an EMBL/GenBank/DDBJ whole genome shotgun (WGS) entry which is preliminary data.</text>
</comment>
<protein>
    <submittedName>
        <fullName evidence="1">Uncharacterized protein</fullName>
    </submittedName>
</protein>
<reference evidence="1" key="2">
    <citation type="submission" date="2022-01" db="EMBL/GenBank/DDBJ databases">
        <authorList>
            <person name="Yamashiro T."/>
            <person name="Shiraishi A."/>
            <person name="Satake H."/>
            <person name="Nakayama K."/>
        </authorList>
    </citation>
    <scope>NUCLEOTIDE SEQUENCE</scope>
</reference>
<name>A0ABQ5F6Y8_9ASTR</name>
<gene>
    <name evidence="1" type="ORF">Tco_1002613</name>
</gene>
<evidence type="ECO:0000313" key="2">
    <source>
        <dbReference type="Proteomes" id="UP001151760"/>
    </source>
</evidence>
<dbReference type="EMBL" id="BQNB010017077">
    <property type="protein sequence ID" value="GJT59080.1"/>
    <property type="molecule type" value="Genomic_DNA"/>
</dbReference>
<proteinExistence type="predicted"/>
<evidence type="ECO:0000313" key="1">
    <source>
        <dbReference type="EMBL" id="GJT59080.1"/>
    </source>
</evidence>